<evidence type="ECO:0000256" key="1">
    <source>
        <dbReference type="ARBA" id="ARBA00001974"/>
    </source>
</evidence>
<dbReference type="GO" id="GO:0009086">
    <property type="term" value="P:methionine biosynthetic process"/>
    <property type="evidence" value="ECO:0007669"/>
    <property type="project" value="TreeGrafter"/>
</dbReference>
<evidence type="ECO:0000256" key="7">
    <source>
        <dbReference type="ARBA" id="ARBA00034478"/>
    </source>
</evidence>
<dbReference type="HOGENOM" id="CLU_041761_0_0_6"/>
<dbReference type="Pfam" id="PF12225">
    <property type="entry name" value="DUF5981"/>
    <property type="match status" value="1"/>
</dbReference>
<dbReference type="Pfam" id="PF02219">
    <property type="entry name" value="MTHFR"/>
    <property type="match status" value="1"/>
</dbReference>
<evidence type="ECO:0000313" key="11">
    <source>
        <dbReference type="EMBL" id="ENV22977.1"/>
    </source>
</evidence>
<dbReference type="GO" id="GO:0005829">
    <property type="term" value="C:cytosol"/>
    <property type="evidence" value="ECO:0007669"/>
    <property type="project" value="TreeGrafter"/>
</dbReference>
<dbReference type="GO" id="GO:0071949">
    <property type="term" value="F:FAD binding"/>
    <property type="evidence" value="ECO:0007669"/>
    <property type="project" value="TreeGrafter"/>
</dbReference>
<evidence type="ECO:0000313" key="12">
    <source>
        <dbReference type="Proteomes" id="UP000013270"/>
    </source>
</evidence>
<proteinExistence type="inferred from homology"/>
<accession>N8XES8</accession>
<comment type="cofactor">
    <cofactor evidence="1 9">
        <name>FAD</name>
        <dbReference type="ChEBI" id="CHEBI:57692"/>
    </cofactor>
</comment>
<reference evidence="11 12" key="1">
    <citation type="submission" date="2013-02" db="EMBL/GenBank/DDBJ databases">
        <title>The Genome Sequence of Acinetobacter bereziniae NIPH 3.</title>
        <authorList>
            <consortium name="The Broad Institute Genome Sequencing Platform"/>
            <consortium name="The Broad Institute Genome Sequencing Center for Infectious Disease"/>
            <person name="Cerqueira G."/>
            <person name="Feldgarden M."/>
            <person name="Courvalin P."/>
            <person name="Perichon B."/>
            <person name="Grillot-Courvalin C."/>
            <person name="Clermont D."/>
            <person name="Rocha E."/>
            <person name="Yoon E.-J."/>
            <person name="Nemec A."/>
            <person name="Walker B."/>
            <person name="Young S.K."/>
            <person name="Zeng Q."/>
            <person name="Gargeya S."/>
            <person name="Fitzgerald M."/>
            <person name="Haas B."/>
            <person name="Abouelleil A."/>
            <person name="Alvarado L."/>
            <person name="Arachchi H.M."/>
            <person name="Berlin A.M."/>
            <person name="Chapman S.B."/>
            <person name="Dewar J."/>
            <person name="Goldberg J."/>
            <person name="Griggs A."/>
            <person name="Gujja S."/>
            <person name="Hansen M."/>
            <person name="Howarth C."/>
            <person name="Imamovic A."/>
            <person name="Larimer J."/>
            <person name="McCowan C."/>
            <person name="Murphy C."/>
            <person name="Neiman D."/>
            <person name="Pearson M."/>
            <person name="Priest M."/>
            <person name="Roberts A."/>
            <person name="Saif S."/>
            <person name="Shea T."/>
            <person name="Sisk P."/>
            <person name="Sykes S."/>
            <person name="Wortman J."/>
            <person name="Nusbaum C."/>
            <person name="Birren B."/>
        </authorList>
    </citation>
    <scope>NUCLEOTIDE SEQUENCE [LARGE SCALE GENOMIC DNA]</scope>
    <source>
        <strain evidence="11 12">NIPH 3</strain>
    </source>
</reference>
<dbReference type="InterPro" id="IPR003171">
    <property type="entry name" value="Mehydrof_redctse-like"/>
</dbReference>
<sequence>MFVFLHLYFMSQLSQYFAQNQFCCLVEYLPTKKQVLPVRESLAGFPACMTLSDRVRTDEDIAPLIAAQAYPDHIEKVLHYAGKGRDIDDFKLFLKQADLVGLRDILLLTGDKLKQHHDGQGQHARTRYLESVNAVMAAHQYGGFHIGVAFNPFKYTPAEQQAQYLKLHKKLNAGADYIITQLGFDLSALKQLQTFLAQEKYIQKTLACVMPLTLARAQFMVKHKVAGIVITPHMLEVLAQDQVNQCPENVYKRCALQILICQHLGYAGVHLSACHKADEQMLLEQYIEQYRDLNLSQCEILWNQLWQLAEGEQLRPKVAAKRIKSALNNKVKYQFLDLIHRAMFQSSFMKGVGTFIFNASFWNRKAAAKVLLQTEYLSKHYLLGCESCGQCRLAETLYICPETCPKGLANGPCGGTDLDRCEFGDRECIHSVKSRLAHDVDQIQLLKEQLIPTVPIEVRGTSSWKNWYKAE</sequence>
<keyword evidence="6 9" id="KW-0560">Oxidoreductase</keyword>
<dbReference type="PANTHER" id="PTHR45754">
    <property type="entry name" value="METHYLENETETRAHYDROFOLATE REDUCTASE"/>
    <property type="match status" value="1"/>
</dbReference>
<evidence type="ECO:0000256" key="3">
    <source>
        <dbReference type="ARBA" id="ARBA00006743"/>
    </source>
</evidence>
<gene>
    <name evidence="11" type="ORF">F963_00951</name>
</gene>
<dbReference type="InterPro" id="IPR022026">
    <property type="entry name" value="DUF5981"/>
</dbReference>
<dbReference type="InterPro" id="IPR029041">
    <property type="entry name" value="FAD-linked_oxidoreductase-like"/>
</dbReference>
<evidence type="ECO:0000256" key="4">
    <source>
        <dbReference type="ARBA" id="ARBA00022630"/>
    </source>
</evidence>
<organism evidence="11 12">
    <name type="scientific">Acinetobacter bereziniae NIPH 3</name>
    <dbReference type="NCBI Taxonomy" id="1217651"/>
    <lineage>
        <taxon>Bacteria</taxon>
        <taxon>Pseudomonadati</taxon>
        <taxon>Pseudomonadota</taxon>
        <taxon>Gammaproteobacteria</taxon>
        <taxon>Moraxellales</taxon>
        <taxon>Moraxellaceae</taxon>
        <taxon>Acinetobacter</taxon>
    </lineage>
</organism>
<dbReference type="GO" id="GO:0035999">
    <property type="term" value="P:tetrahydrofolate interconversion"/>
    <property type="evidence" value="ECO:0007669"/>
    <property type="project" value="UniProtKB-UniPathway"/>
</dbReference>
<dbReference type="SUPFAM" id="SSF51730">
    <property type="entry name" value="FAD-linked oxidoreductase"/>
    <property type="match status" value="1"/>
</dbReference>
<evidence type="ECO:0000256" key="9">
    <source>
        <dbReference type="RuleBase" id="RU003862"/>
    </source>
</evidence>
<keyword evidence="5 9" id="KW-0274">FAD</keyword>
<evidence type="ECO:0000256" key="5">
    <source>
        <dbReference type="ARBA" id="ARBA00022827"/>
    </source>
</evidence>
<comment type="pathway">
    <text evidence="7">Amino-acid biosynthesis; L-methionine biosynthesis via de novo pathway.</text>
</comment>
<dbReference type="Gene3D" id="3.20.20.220">
    <property type="match status" value="1"/>
</dbReference>
<comment type="caution">
    <text evidence="11">The sequence shown here is derived from an EMBL/GenBank/DDBJ whole genome shotgun (WGS) entry which is preliminary data.</text>
</comment>
<evidence type="ECO:0000256" key="6">
    <source>
        <dbReference type="ARBA" id="ARBA00023002"/>
    </source>
</evidence>
<protein>
    <recommendedName>
        <fullName evidence="9">Methylenetetrahydrofolate reductase</fullName>
    </recommendedName>
</protein>
<keyword evidence="4 9" id="KW-0285">Flavoprotein</keyword>
<dbReference type="PANTHER" id="PTHR45754:SF3">
    <property type="entry name" value="METHYLENETETRAHYDROFOLATE REDUCTASE (NADPH)"/>
    <property type="match status" value="1"/>
</dbReference>
<dbReference type="AlphaFoldDB" id="N8XES8"/>
<dbReference type="EMBL" id="APPK01000023">
    <property type="protein sequence ID" value="ENV22977.1"/>
    <property type="molecule type" value="Genomic_DNA"/>
</dbReference>
<dbReference type="GO" id="GO:0106312">
    <property type="term" value="F:methylenetetrahydrofolate reductase (NADH) activity"/>
    <property type="evidence" value="ECO:0007669"/>
    <property type="project" value="UniProtKB-EC"/>
</dbReference>
<feature type="domain" description="Methylene-tetrahydrofolate reductase C-terminal-like" evidence="10">
    <location>
        <begin position="370"/>
        <end position="450"/>
    </location>
</feature>
<dbReference type="PATRIC" id="fig|1217651.3.peg.922"/>
<evidence type="ECO:0000256" key="8">
    <source>
        <dbReference type="ARBA" id="ARBA00048628"/>
    </source>
</evidence>
<comment type="pathway">
    <text evidence="2 9">One-carbon metabolism; tetrahydrofolate interconversion.</text>
</comment>
<dbReference type="UniPathway" id="UPA00193"/>
<comment type="similarity">
    <text evidence="3 9">Belongs to the methylenetetrahydrofolate reductase family.</text>
</comment>
<name>N8XES8_ACIBZ</name>
<evidence type="ECO:0000259" key="10">
    <source>
        <dbReference type="Pfam" id="PF12225"/>
    </source>
</evidence>
<dbReference type="Proteomes" id="UP000013270">
    <property type="component" value="Unassembled WGS sequence"/>
</dbReference>
<comment type="catalytic activity">
    <reaction evidence="8">
        <text>(6S)-5-methyl-5,6,7,8-tetrahydrofolate + NAD(+) = (6R)-5,10-methylene-5,6,7,8-tetrahydrofolate + NADH + H(+)</text>
        <dbReference type="Rhea" id="RHEA:19821"/>
        <dbReference type="ChEBI" id="CHEBI:15378"/>
        <dbReference type="ChEBI" id="CHEBI:15636"/>
        <dbReference type="ChEBI" id="CHEBI:18608"/>
        <dbReference type="ChEBI" id="CHEBI:57540"/>
        <dbReference type="ChEBI" id="CHEBI:57945"/>
        <dbReference type="EC" id="1.5.1.54"/>
    </reaction>
    <physiologicalReaction direction="right-to-left" evidence="8">
        <dbReference type="Rhea" id="RHEA:19823"/>
    </physiologicalReaction>
</comment>
<evidence type="ECO:0000256" key="2">
    <source>
        <dbReference type="ARBA" id="ARBA00004777"/>
    </source>
</evidence>